<accession>A0A427AWR2</accession>
<dbReference type="EMBL" id="AMZH03001095">
    <property type="protein sequence ID" value="RRT80645.1"/>
    <property type="molecule type" value="Genomic_DNA"/>
</dbReference>
<name>A0A427AWR2_ENSVE</name>
<protein>
    <recommendedName>
        <fullName evidence="3">Serine-threonine/tyrosine-protein kinase catalytic domain-containing protein</fullName>
    </recommendedName>
</protein>
<organism evidence="1 2">
    <name type="scientific">Ensete ventricosum</name>
    <name type="common">Abyssinian banana</name>
    <name type="synonym">Musa ensete</name>
    <dbReference type="NCBI Taxonomy" id="4639"/>
    <lineage>
        <taxon>Eukaryota</taxon>
        <taxon>Viridiplantae</taxon>
        <taxon>Streptophyta</taxon>
        <taxon>Embryophyta</taxon>
        <taxon>Tracheophyta</taxon>
        <taxon>Spermatophyta</taxon>
        <taxon>Magnoliopsida</taxon>
        <taxon>Liliopsida</taxon>
        <taxon>Zingiberales</taxon>
        <taxon>Musaceae</taxon>
        <taxon>Ensete</taxon>
    </lineage>
</organism>
<dbReference type="Proteomes" id="UP000287651">
    <property type="component" value="Unassembled WGS sequence"/>
</dbReference>
<evidence type="ECO:0008006" key="3">
    <source>
        <dbReference type="Google" id="ProtNLM"/>
    </source>
</evidence>
<evidence type="ECO:0000313" key="2">
    <source>
        <dbReference type="Proteomes" id="UP000287651"/>
    </source>
</evidence>
<dbReference type="AlphaFoldDB" id="A0A427AWR2"/>
<gene>
    <name evidence="1" type="ORF">B296_00020861</name>
</gene>
<evidence type="ECO:0000313" key="1">
    <source>
        <dbReference type="EMBL" id="RRT80645.1"/>
    </source>
</evidence>
<reference evidence="1 2" key="1">
    <citation type="journal article" date="2014" name="Agronomy (Basel)">
        <title>A Draft Genome Sequence for Ensete ventricosum, the Drought-Tolerant Tree Against Hunger.</title>
        <authorList>
            <person name="Harrison J."/>
            <person name="Moore K.A."/>
            <person name="Paszkiewicz K."/>
            <person name="Jones T."/>
            <person name="Grant M."/>
            <person name="Ambacheew D."/>
            <person name="Muzemil S."/>
            <person name="Studholme D.J."/>
        </authorList>
    </citation>
    <scope>NUCLEOTIDE SEQUENCE [LARGE SCALE GENOMIC DNA]</scope>
</reference>
<proteinExistence type="predicted"/>
<sequence>MIAKNCYDPSEIEASRQLKVKAIGSKDEKKGNPPTVPKYVNLEPSLAMDWLEISWDELELKERIGAGTSFSGILFSSTQNVHGLSLEIWSDRGYVQVVGAVAFQNRRLTIPQDTCPVLAALMESCWAE</sequence>
<comment type="caution">
    <text evidence="1">The sequence shown here is derived from an EMBL/GenBank/DDBJ whole genome shotgun (WGS) entry which is preliminary data.</text>
</comment>